<dbReference type="STRING" id="35608.A0A2U1MDN6"/>
<evidence type="ECO:0000313" key="1">
    <source>
        <dbReference type="EMBL" id="PWA59358.1"/>
    </source>
</evidence>
<dbReference type="SUPFAM" id="SSF56784">
    <property type="entry name" value="HAD-like"/>
    <property type="match status" value="1"/>
</dbReference>
<dbReference type="Proteomes" id="UP000245207">
    <property type="component" value="Unassembled WGS sequence"/>
</dbReference>
<reference evidence="1 2" key="1">
    <citation type="journal article" date="2018" name="Mol. Plant">
        <title>The genome of Artemisia annua provides insight into the evolution of Asteraceae family and artemisinin biosynthesis.</title>
        <authorList>
            <person name="Shen Q."/>
            <person name="Zhang L."/>
            <person name="Liao Z."/>
            <person name="Wang S."/>
            <person name="Yan T."/>
            <person name="Shi P."/>
            <person name="Liu M."/>
            <person name="Fu X."/>
            <person name="Pan Q."/>
            <person name="Wang Y."/>
            <person name="Lv Z."/>
            <person name="Lu X."/>
            <person name="Zhang F."/>
            <person name="Jiang W."/>
            <person name="Ma Y."/>
            <person name="Chen M."/>
            <person name="Hao X."/>
            <person name="Li L."/>
            <person name="Tang Y."/>
            <person name="Lv G."/>
            <person name="Zhou Y."/>
            <person name="Sun X."/>
            <person name="Brodelius P.E."/>
            <person name="Rose J.K.C."/>
            <person name="Tang K."/>
        </authorList>
    </citation>
    <scope>NUCLEOTIDE SEQUENCE [LARGE SCALE GENOMIC DNA]</scope>
    <source>
        <strain evidence="2">cv. Huhao1</strain>
        <tissue evidence="1">Leaf</tissue>
    </source>
</reference>
<dbReference type="Gene3D" id="3.40.50.1000">
    <property type="entry name" value="HAD superfamily/HAD-like"/>
    <property type="match status" value="1"/>
</dbReference>
<dbReference type="PANTHER" id="PTHR46634:SF12">
    <property type="entry name" value="DUF4378 DOMAIN-CONTAINING PROTEIN"/>
    <property type="match status" value="1"/>
</dbReference>
<proteinExistence type="predicted"/>
<dbReference type="EMBL" id="PKPP01005644">
    <property type="protein sequence ID" value="PWA59358.1"/>
    <property type="molecule type" value="Genomic_DNA"/>
</dbReference>
<name>A0A2U1MDN6_ARTAN</name>
<gene>
    <name evidence="1" type="ORF">CTI12_AA392070</name>
</gene>
<comment type="caution">
    <text evidence="1">The sequence shown here is derived from an EMBL/GenBank/DDBJ whole genome shotgun (WGS) entry which is preliminary data.</text>
</comment>
<keyword evidence="2" id="KW-1185">Reference proteome</keyword>
<dbReference type="InterPro" id="IPR006357">
    <property type="entry name" value="HAD-SF_hydro_IIA"/>
</dbReference>
<dbReference type="OrthoDB" id="1932693at2759"/>
<dbReference type="AlphaFoldDB" id="A0A2U1MDN6"/>
<organism evidence="1 2">
    <name type="scientific">Artemisia annua</name>
    <name type="common">Sweet wormwood</name>
    <dbReference type="NCBI Taxonomy" id="35608"/>
    <lineage>
        <taxon>Eukaryota</taxon>
        <taxon>Viridiplantae</taxon>
        <taxon>Streptophyta</taxon>
        <taxon>Embryophyta</taxon>
        <taxon>Tracheophyta</taxon>
        <taxon>Spermatophyta</taxon>
        <taxon>Magnoliopsida</taxon>
        <taxon>eudicotyledons</taxon>
        <taxon>Gunneridae</taxon>
        <taxon>Pentapetalae</taxon>
        <taxon>asterids</taxon>
        <taxon>campanulids</taxon>
        <taxon>Asterales</taxon>
        <taxon>Asteraceae</taxon>
        <taxon>Asteroideae</taxon>
        <taxon>Anthemideae</taxon>
        <taxon>Artemisiinae</taxon>
        <taxon>Artemisia</taxon>
    </lineage>
</organism>
<sequence length="311" mass="35373">MYLNGGYFLSQSFKTPGNANGNQDQPSPISVLDLQFEDDDTSGCSGDANLNEHGTTLSWDEHVVGPITPVHGKTSTTPLSPDEEEQECFLYVQMLLSVAGIDRDVQSTRWHLPESPLDPSLREKGTQKDITFWDGGYEDDVAMVVESVVRKEVVRKVWAEHLTLQIDHIKLKIEDKLVEELVEESVLELTVQGELKSRGNQRKHHRLNICLDSWARSQAKLDNNSRLLDFIEKKQHVLGNRLIFVTNNSTKSRRRYGEKFETLGLSVNEEEIFASSCVAAAYLRSIDFPKYKKPIMLYALAEVIQYRTPFE</sequence>
<protein>
    <submittedName>
        <fullName evidence="1">Uncharacterized protein</fullName>
    </submittedName>
</protein>
<dbReference type="InterPro" id="IPR036412">
    <property type="entry name" value="HAD-like_sf"/>
</dbReference>
<dbReference type="Pfam" id="PF13344">
    <property type="entry name" value="Hydrolase_6"/>
    <property type="match status" value="1"/>
</dbReference>
<accession>A0A2U1MDN6</accession>
<dbReference type="PANTHER" id="PTHR46634">
    <property type="entry name" value="M REDUCTASE II SUBUNIT GAMMA, PUTATIVE (DUF3741)-RELATED"/>
    <property type="match status" value="1"/>
</dbReference>
<dbReference type="InterPro" id="IPR023214">
    <property type="entry name" value="HAD_sf"/>
</dbReference>
<evidence type="ECO:0000313" key="2">
    <source>
        <dbReference type="Proteomes" id="UP000245207"/>
    </source>
</evidence>